<keyword evidence="5 13" id="KW-0547">Nucleotide-binding</keyword>
<dbReference type="GO" id="GO:0071555">
    <property type="term" value="P:cell wall organization"/>
    <property type="evidence" value="ECO:0007669"/>
    <property type="project" value="UniProtKB-KW"/>
</dbReference>
<keyword evidence="4 10" id="KW-0436">Ligase</keyword>
<evidence type="ECO:0000256" key="5">
    <source>
        <dbReference type="ARBA" id="ARBA00022741"/>
    </source>
</evidence>
<keyword evidence="12" id="KW-0460">Magnesium</keyword>
<keyword evidence="16" id="KW-1185">Reference proteome</keyword>
<dbReference type="SUPFAM" id="SSF56059">
    <property type="entry name" value="Glutathione synthetase ATP-binding domain-like"/>
    <property type="match status" value="1"/>
</dbReference>
<dbReference type="EC" id="6.3.2.4" evidence="10"/>
<keyword evidence="3 10" id="KW-0963">Cytoplasm</keyword>
<dbReference type="InterPro" id="IPR005905">
    <property type="entry name" value="D_ala_D_ala"/>
</dbReference>
<feature type="binding site" evidence="12">
    <location>
        <position position="261"/>
    </location>
    <ligand>
        <name>Mg(2+)</name>
        <dbReference type="ChEBI" id="CHEBI:18420"/>
        <label>1</label>
    </ligand>
</feature>
<dbReference type="Gene3D" id="3.30.470.20">
    <property type="entry name" value="ATP-grasp fold, B domain"/>
    <property type="match status" value="1"/>
</dbReference>
<dbReference type="HAMAP" id="MF_00047">
    <property type="entry name" value="Dala_Dala_lig"/>
    <property type="match status" value="1"/>
</dbReference>
<comment type="catalytic activity">
    <reaction evidence="10">
        <text>2 D-alanine + ATP = D-alanyl-D-alanine + ADP + phosphate + H(+)</text>
        <dbReference type="Rhea" id="RHEA:11224"/>
        <dbReference type="ChEBI" id="CHEBI:15378"/>
        <dbReference type="ChEBI" id="CHEBI:30616"/>
        <dbReference type="ChEBI" id="CHEBI:43474"/>
        <dbReference type="ChEBI" id="CHEBI:57416"/>
        <dbReference type="ChEBI" id="CHEBI:57822"/>
        <dbReference type="ChEBI" id="CHEBI:456216"/>
        <dbReference type="EC" id="6.3.2.4"/>
    </reaction>
</comment>
<dbReference type="PROSITE" id="PS00844">
    <property type="entry name" value="DALA_DALA_LIGASE_2"/>
    <property type="match status" value="1"/>
</dbReference>
<keyword evidence="6 13" id="KW-0067">ATP-binding</keyword>
<dbReference type="InterPro" id="IPR000291">
    <property type="entry name" value="D-Ala_lig_Van_CS"/>
</dbReference>
<feature type="binding site" evidence="12">
    <location>
        <position position="261"/>
    </location>
    <ligand>
        <name>Mg(2+)</name>
        <dbReference type="ChEBI" id="CHEBI:18420"/>
        <label>2</label>
    </ligand>
</feature>
<dbReference type="GO" id="GO:0008716">
    <property type="term" value="F:D-alanine-D-alanine ligase activity"/>
    <property type="evidence" value="ECO:0007669"/>
    <property type="project" value="UniProtKB-UniRule"/>
</dbReference>
<keyword evidence="7 10" id="KW-0133">Cell shape</keyword>
<dbReference type="Pfam" id="PF07478">
    <property type="entry name" value="Dala_Dala_lig_C"/>
    <property type="match status" value="1"/>
</dbReference>
<dbReference type="UniPathway" id="UPA00219"/>
<organism evidence="15 16">
    <name type="scientific">Paenibacillus yonginensis</name>
    <dbReference type="NCBI Taxonomy" id="1462996"/>
    <lineage>
        <taxon>Bacteria</taxon>
        <taxon>Bacillati</taxon>
        <taxon>Bacillota</taxon>
        <taxon>Bacilli</taxon>
        <taxon>Bacillales</taxon>
        <taxon>Paenibacillaceae</taxon>
        <taxon>Paenibacillus</taxon>
    </lineage>
</organism>
<dbReference type="InterPro" id="IPR011095">
    <property type="entry name" value="Dala_Dala_lig_C"/>
</dbReference>
<feature type="domain" description="ATP-grasp" evidence="14">
    <location>
        <begin position="99"/>
        <end position="294"/>
    </location>
</feature>
<keyword evidence="8 10" id="KW-0573">Peptidoglycan synthesis</keyword>
<dbReference type="Proteomes" id="UP000092573">
    <property type="component" value="Chromosome"/>
</dbReference>
<evidence type="ECO:0000256" key="4">
    <source>
        <dbReference type="ARBA" id="ARBA00022598"/>
    </source>
</evidence>
<dbReference type="GO" id="GO:0009252">
    <property type="term" value="P:peptidoglycan biosynthetic process"/>
    <property type="evidence" value="ECO:0007669"/>
    <property type="project" value="UniProtKB-UniRule"/>
</dbReference>
<evidence type="ECO:0000259" key="14">
    <source>
        <dbReference type="PROSITE" id="PS50975"/>
    </source>
</evidence>
<dbReference type="KEGG" id="pyg:AWM70_07205"/>
<name>A0A1B1MYY7_9BACL</name>
<dbReference type="PROSITE" id="PS50975">
    <property type="entry name" value="ATP_GRASP"/>
    <property type="match status" value="1"/>
</dbReference>
<evidence type="ECO:0000256" key="11">
    <source>
        <dbReference type="PIRSR" id="PIRSR039102-1"/>
    </source>
</evidence>
<accession>A0A1B1MYY7</accession>
<dbReference type="InterPro" id="IPR011761">
    <property type="entry name" value="ATP-grasp"/>
</dbReference>
<comment type="pathway">
    <text evidence="10">Cell wall biogenesis; peptidoglycan biosynthesis.</text>
</comment>
<dbReference type="PANTHER" id="PTHR23132:SF23">
    <property type="entry name" value="D-ALANINE--D-ALANINE LIGASE B"/>
    <property type="match status" value="1"/>
</dbReference>
<evidence type="ECO:0000256" key="9">
    <source>
        <dbReference type="ARBA" id="ARBA00023316"/>
    </source>
</evidence>
<evidence type="ECO:0000313" key="16">
    <source>
        <dbReference type="Proteomes" id="UP000092573"/>
    </source>
</evidence>
<dbReference type="PANTHER" id="PTHR23132">
    <property type="entry name" value="D-ALANINE--D-ALANINE LIGASE"/>
    <property type="match status" value="1"/>
</dbReference>
<dbReference type="InterPro" id="IPR016185">
    <property type="entry name" value="PreATP-grasp_dom_sf"/>
</dbReference>
<dbReference type="NCBIfam" id="NF002378">
    <property type="entry name" value="PRK01372.1"/>
    <property type="match status" value="1"/>
</dbReference>
<dbReference type="NCBIfam" id="TIGR01205">
    <property type="entry name" value="D_ala_D_alaTIGR"/>
    <property type="match status" value="1"/>
</dbReference>
<evidence type="ECO:0000256" key="7">
    <source>
        <dbReference type="ARBA" id="ARBA00022960"/>
    </source>
</evidence>
<evidence type="ECO:0000256" key="1">
    <source>
        <dbReference type="ARBA" id="ARBA00004496"/>
    </source>
</evidence>
<dbReference type="OrthoDB" id="9813261at2"/>
<dbReference type="Pfam" id="PF01820">
    <property type="entry name" value="Dala_Dala_lig_N"/>
    <property type="match status" value="1"/>
</dbReference>
<keyword evidence="12" id="KW-0464">Manganese</keyword>
<evidence type="ECO:0000256" key="6">
    <source>
        <dbReference type="ARBA" id="ARBA00022840"/>
    </source>
</evidence>
<dbReference type="GO" id="GO:0046872">
    <property type="term" value="F:metal ion binding"/>
    <property type="evidence" value="ECO:0007669"/>
    <property type="project" value="UniProtKB-KW"/>
</dbReference>
<feature type="active site" evidence="11">
    <location>
        <position position="272"/>
    </location>
</feature>
<comment type="subcellular location">
    <subcellularLocation>
        <location evidence="1 10">Cytoplasm</location>
    </subcellularLocation>
</comment>
<dbReference type="Gene3D" id="3.40.50.20">
    <property type="match status" value="1"/>
</dbReference>
<dbReference type="STRING" id="1462996.AWM70_07205"/>
<proteinExistence type="inferred from homology"/>
<protein>
    <recommendedName>
        <fullName evidence="10">D-alanine--D-alanine ligase</fullName>
        <ecNumber evidence="10">6.3.2.4</ecNumber>
    </recommendedName>
    <alternativeName>
        <fullName evidence="10">D-Ala-D-Ala ligase</fullName>
    </alternativeName>
    <alternativeName>
        <fullName evidence="10">D-alanylalanine synthetase</fullName>
    </alternativeName>
</protein>
<comment type="function">
    <text evidence="10">Cell wall formation.</text>
</comment>
<dbReference type="Gene3D" id="3.30.1490.20">
    <property type="entry name" value="ATP-grasp fold, A domain"/>
    <property type="match status" value="1"/>
</dbReference>
<keyword evidence="9 10" id="KW-0961">Cell wall biogenesis/degradation</keyword>
<dbReference type="EMBL" id="CP014167">
    <property type="protein sequence ID" value="ANS74394.1"/>
    <property type="molecule type" value="Genomic_DNA"/>
</dbReference>
<dbReference type="AlphaFoldDB" id="A0A1B1MYY7"/>
<dbReference type="GO" id="GO:0005524">
    <property type="term" value="F:ATP binding"/>
    <property type="evidence" value="ECO:0007669"/>
    <property type="project" value="UniProtKB-UniRule"/>
</dbReference>
<sequence length="310" mass="33393">MKVGVIMGGSSSEREVSLMTGQEMLANLDPVKYEGIAVEIGRLEELAEQVRDIDFALLALHGSYGEDGTVQAALEALGIPYSGSGVFSSHLCMDKHLSKQKLRAAGIATPDWLFLKGAENHLADEVQKLGYPVFVKPNTGGSSVGALPVTDEVSLLPAVQQALEWDSSVLVEQFIPGEEITCSILGGELLPVLGIRPRTTGWFDYEAKYQIGGAEEEVIELPEEIAAQVQTTALETYRLLKCGVYARIDMMLKDGIPYVLEANTLPGMTQTSLMPKSAAAAGIGFSQLLDRIIELSIRERSEAGRLGKPV</sequence>
<dbReference type="InterPro" id="IPR011127">
    <property type="entry name" value="Dala_Dala_lig_N"/>
</dbReference>
<dbReference type="PIRSF" id="PIRSF039102">
    <property type="entry name" value="Ddl/VanB"/>
    <property type="match status" value="1"/>
</dbReference>
<comment type="cofactor">
    <cofactor evidence="12">
        <name>Mg(2+)</name>
        <dbReference type="ChEBI" id="CHEBI:18420"/>
    </cofactor>
    <cofactor evidence="12">
        <name>Mn(2+)</name>
        <dbReference type="ChEBI" id="CHEBI:29035"/>
    </cofactor>
    <text evidence="12">Binds 2 magnesium or manganese ions per subunit.</text>
</comment>
<dbReference type="PROSITE" id="PS00843">
    <property type="entry name" value="DALA_DALA_LIGASE_1"/>
    <property type="match status" value="1"/>
</dbReference>
<gene>
    <name evidence="10" type="primary">ddl</name>
    <name evidence="15" type="ORF">AWM70_07205</name>
</gene>
<evidence type="ECO:0000256" key="10">
    <source>
        <dbReference type="HAMAP-Rule" id="MF_00047"/>
    </source>
</evidence>
<evidence type="ECO:0000313" key="15">
    <source>
        <dbReference type="EMBL" id="ANS74394.1"/>
    </source>
</evidence>
<reference evidence="15 16" key="1">
    <citation type="submission" date="2016-01" db="EMBL/GenBank/DDBJ databases">
        <title>Complete Genome Sequence of Paenibacillus yonginensis DCY84, a novel Plant Growth-Promoting Bacteria with Elicitation of Induced Systemic Resistance.</title>
        <authorList>
            <person name="Kim Y.J."/>
            <person name="Yang D.C."/>
            <person name="Sukweenadhi J."/>
        </authorList>
    </citation>
    <scope>NUCLEOTIDE SEQUENCE [LARGE SCALE GENOMIC DNA]</scope>
    <source>
        <strain evidence="15 16">DCY84</strain>
    </source>
</reference>
<feature type="active site" evidence="11">
    <location>
        <position position="142"/>
    </location>
</feature>
<comment type="similarity">
    <text evidence="2 10">Belongs to the D-alanine--D-alanine ligase family.</text>
</comment>
<dbReference type="SUPFAM" id="SSF52440">
    <property type="entry name" value="PreATP-grasp domain"/>
    <property type="match status" value="1"/>
</dbReference>
<feature type="binding site" evidence="12">
    <location>
        <position position="263"/>
    </location>
    <ligand>
        <name>Mg(2+)</name>
        <dbReference type="ChEBI" id="CHEBI:18420"/>
        <label>2</label>
    </ligand>
</feature>
<feature type="active site" evidence="11">
    <location>
        <position position="13"/>
    </location>
</feature>
<evidence type="ECO:0000256" key="8">
    <source>
        <dbReference type="ARBA" id="ARBA00022984"/>
    </source>
</evidence>
<dbReference type="GO" id="GO:0005737">
    <property type="term" value="C:cytoplasm"/>
    <property type="evidence" value="ECO:0007669"/>
    <property type="project" value="UniProtKB-SubCell"/>
</dbReference>
<evidence type="ECO:0000256" key="3">
    <source>
        <dbReference type="ARBA" id="ARBA00022490"/>
    </source>
</evidence>
<dbReference type="RefSeq" id="WP_068695027.1">
    <property type="nucleotide sequence ID" value="NZ_CP014167.1"/>
</dbReference>
<dbReference type="InterPro" id="IPR013815">
    <property type="entry name" value="ATP_grasp_subdomain_1"/>
</dbReference>
<evidence type="ECO:0000256" key="13">
    <source>
        <dbReference type="PROSITE-ProRule" id="PRU00409"/>
    </source>
</evidence>
<evidence type="ECO:0000256" key="12">
    <source>
        <dbReference type="PIRSR" id="PIRSR039102-3"/>
    </source>
</evidence>
<feature type="binding site" evidence="12">
    <location>
        <position position="249"/>
    </location>
    <ligand>
        <name>Mg(2+)</name>
        <dbReference type="ChEBI" id="CHEBI:18420"/>
        <label>1</label>
    </ligand>
</feature>
<keyword evidence="12" id="KW-0479">Metal-binding</keyword>
<evidence type="ECO:0000256" key="2">
    <source>
        <dbReference type="ARBA" id="ARBA00010871"/>
    </source>
</evidence>
<dbReference type="GO" id="GO:0008360">
    <property type="term" value="P:regulation of cell shape"/>
    <property type="evidence" value="ECO:0007669"/>
    <property type="project" value="UniProtKB-KW"/>
</dbReference>